<dbReference type="EMBL" id="JBBWWR010000013">
    <property type="protein sequence ID" value="KAK8955460.1"/>
    <property type="molecule type" value="Genomic_DNA"/>
</dbReference>
<dbReference type="PANTHER" id="PTHR21527:SF6">
    <property type="entry name" value="NUCLEOPORIN NUP35"/>
    <property type="match status" value="1"/>
</dbReference>
<proteinExistence type="predicted"/>
<evidence type="ECO:0000313" key="7">
    <source>
        <dbReference type="EMBL" id="KAK8955460.1"/>
    </source>
</evidence>
<dbReference type="Pfam" id="PF05172">
    <property type="entry name" value="RRM_Nup35"/>
    <property type="match status" value="1"/>
</dbReference>
<keyword evidence="3" id="KW-0509">mRNA transport</keyword>
<keyword evidence="2" id="KW-0813">Transport</keyword>
<name>A0ABR2LZ19_9ASPA</name>
<evidence type="ECO:0000313" key="8">
    <source>
        <dbReference type="Proteomes" id="UP001412067"/>
    </source>
</evidence>
<dbReference type="PANTHER" id="PTHR21527">
    <property type="entry name" value="NUCLEOPORIN NUP35"/>
    <property type="match status" value="1"/>
</dbReference>
<dbReference type="Proteomes" id="UP001412067">
    <property type="component" value="Unassembled WGS sequence"/>
</dbReference>
<evidence type="ECO:0000256" key="1">
    <source>
        <dbReference type="ARBA" id="ARBA00004123"/>
    </source>
</evidence>
<accession>A0ABR2LZ19</accession>
<reference evidence="7 8" key="1">
    <citation type="journal article" date="2022" name="Nat. Plants">
        <title>Genomes of leafy and leafless Platanthera orchids illuminate the evolution of mycoheterotrophy.</title>
        <authorList>
            <person name="Li M.H."/>
            <person name="Liu K.W."/>
            <person name="Li Z."/>
            <person name="Lu H.C."/>
            <person name="Ye Q.L."/>
            <person name="Zhang D."/>
            <person name="Wang J.Y."/>
            <person name="Li Y.F."/>
            <person name="Zhong Z.M."/>
            <person name="Liu X."/>
            <person name="Yu X."/>
            <person name="Liu D.K."/>
            <person name="Tu X.D."/>
            <person name="Liu B."/>
            <person name="Hao Y."/>
            <person name="Liao X.Y."/>
            <person name="Jiang Y.T."/>
            <person name="Sun W.H."/>
            <person name="Chen J."/>
            <person name="Chen Y.Q."/>
            <person name="Ai Y."/>
            <person name="Zhai J.W."/>
            <person name="Wu S.S."/>
            <person name="Zhou Z."/>
            <person name="Hsiao Y.Y."/>
            <person name="Wu W.L."/>
            <person name="Chen Y.Y."/>
            <person name="Lin Y.F."/>
            <person name="Hsu J.L."/>
            <person name="Li C.Y."/>
            <person name="Wang Z.W."/>
            <person name="Zhao X."/>
            <person name="Zhong W.Y."/>
            <person name="Ma X.K."/>
            <person name="Ma L."/>
            <person name="Huang J."/>
            <person name="Chen G.Z."/>
            <person name="Huang M.Z."/>
            <person name="Huang L."/>
            <person name="Peng D.H."/>
            <person name="Luo Y.B."/>
            <person name="Zou S.Q."/>
            <person name="Chen S.P."/>
            <person name="Lan S."/>
            <person name="Tsai W.C."/>
            <person name="Van de Peer Y."/>
            <person name="Liu Z.J."/>
        </authorList>
    </citation>
    <scope>NUCLEOTIDE SEQUENCE [LARGE SCALE GENOMIC DNA]</scope>
    <source>
        <strain evidence="7">Lor288</strain>
    </source>
</reference>
<protein>
    <recommendedName>
        <fullName evidence="6">RRM Nup35-type domain-containing protein</fullName>
    </recommendedName>
</protein>
<gene>
    <name evidence="7" type="ORF">KSP40_PGU017063</name>
</gene>
<organism evidence="7 8">
    <name type="scientific">Platanthera guangdongensis</name>
    <dbReference type="NCBI Taxonomy" id="2320717"/>
    <lineage>
        <taxon>Eukaryota</taxon>
        <taxon>Viridiplantae</taxon>
        <taxon>Streptophyta</taxon>
        <taxon>Embryophyta</taxon>
        <taxon>Tracheophyta</taxon>
        <taxon>Spermatophyta</taxon>
        <taxon>Magnoliopsida</taxon>
        <taxon>Liliopsida</taxon>
        <taxon>Asparagales</taxon>
        <taxon>Orchidaceae</taxon>
        <taxon>Orchidoideae</taxon>
        <taxon>Orchideae</taxon>
        <taxon>Orchidinae</taxon>
        <taxon>Platanthera</taxon>
    </lineage>
</organism>
<comment type="subcellular location">
    <subcellularLocation>
        <location evidence="1">Nucleus</location>
    </subcellularLocation>
</comment>
<feature type="region of interest" description="Disordered" evidence="5">
    <location>
        <begin position="112"/>
        <end position="134"/>
    </location>
</feature>
<evidence type="ECO:0000259" key="6">
    <source>
        <dbReference type="Pfam" id="PF05172"/>
    </source>
</evidence>
<evidence type="ECO:0000256" key="4">
    <source>
        <dbReference type="ARBA" id="ARBA00023242"/>
    </source>
</evidence>
<evidence type="ECO:0000256" key="3">
    <source>
        <dbReference type="ARBA" id="ARBA00022816"/>
    </source>
</evidence>
<evidence type="ECO:0000256" key="5">
    <source>
        <dbReference type="SAM" id="MobiDB-lite"/>
    </source>
</evidence>
<evidence type="ECO:0000256" key="2">
    <source>
        <dbReference type="ARBA" id="ARBA00022448"/>
    </source>
</evidence>
<feature type="domain" description="RRM Nup35-type" evidence="6">
    <location>
        <begin position="49"/>
        <end position="86"/>
    </location>
</feature>
<sequence length="162" mass="16696">MAGILGQAEPQAFSSCGVWMQMPTIFCQAGEGDDEWKMRDSGGAHGNSQNRYDAQRALGKNGAQINSVLIVGVKPVDPCQRQFLSATLNSSNHASFPAPSFAPRATYGRSVDGGVSIAPRPSQPNGGGSSATADSKGLRAAGAIASPAKSVVSKVIDLMFGI</sequence>
<keyword evidence="8" id="KW-1185">Reference proteome</keyword>
<keyword evidence="4" id="KW-0539">Nucleus</keyword>
<comment type="caution">
    <text evidence="7">The sequence shown here is derived from an EMBL/GenBank/DDBJ whole genome shotgun (WGS) entry which is preliminary data.</text>
</comment>
<dbReference type="InterPro" id="IPR007846">
    <property type="entry name" value="RRM_NUP35_dom"/>
</dbReference>